<evidence type="ECO:0008006" key="2">
    <source>
        <dbReference type="Google" id="ProtNLM"/>
    </source>
</evidence>
<proteinExistence type="predicted"/>
<dbReference type="Gene3D" id="3.30.70.270">
    <property type="match status" value="1"/>
</dbReference>
<gene>
    <name evidence="1" type="primary">LOC107811183</name>
</gene>
<dbReference type="InterPro" id="IPR051320">
    <property type="entry name" value="Viral_Replic_Matur_Polypro"/>
</dbReference>
<sequence>MVEWFVEDFMDDFSLFGPSFYECLTNLSKVLAMCEETNLVLNREKWHFMVGEGFYRRLIKDFSKVSSPLFRLLEKDVSFKFDGACLKAFEVLNKKLVSEPIIVAPDWNEPFELMCDELLVVVWAFDKFWAYLVGIKVIVYTNHAAIRLETRNHVAEGEVIKDTFPDEQLLAVTAGEVPWLRLFSRKLKSRWLGPFEIVGVTPHGAIELHILDGERTFLVNGQRVKHYYGDDFDC</sequence>
<reference evidence="1" key="1">
    <citation type="submission" date="2025-08" db="UniProtKB">
        <authorList>
            <consortium name="RefSeq"/>
        </authorList>
    </citation>
    <scope>IDENTIFICATION</scope>
</reference>
<dbReference type="STRING" id="4097.A0A1S4BRQ3"/>
<dbReference type="InterPro" id="IPR043502">
    <property type="entry name" value="DNA/RNA_pol_sf"/>
</dbReference>
<dbReference type="PANTHER" id="PTHR33064">
    <property type="entry name" value="POL PROTEIN"/>
    <property type="match status" value="1"/>
</dbReference>
<name>A0A1S4BRQ3_TOBAC</name>
<evidence type="ECO:0000313" key="1">
    <source>
        <dbReference type="RefSeq" id="XP_016491551.1"/>
    </source>
</evidence>
<accession>A0A1S4BRQ3</accession>
<dbReference type="OrthoDB" id="2254302at2759"/>
<dbReference type="AlphaFoldDB" id="A0A1S4BRQ3"/>
<dbReference type="KEGG" id="nta:107811183"/>
<dbReference type="PaxDb" id="4097-A0A1S4BRQ3"/>
<dbReference type="PANTHER" id="PTHR33064:SF37">
    <property type="entry name" value="RIBONUCLEASE H"/>
    <property type="match status" value="1"/>
</dbReference>
<dbReference type="SUPFAM" id="SSF56672">
    <property type="entry name" value="DNA/RNA polymerases"/>
    <property type="match status" value="1"/>
</dbReference>
<protein>
    <recommendedName>
        <fullName evidence="2">Reverse transcriptase RNase H-like domain-containing protein</fullName>
    </recommendedName>
</protein>
<dbReference type="RefSeq" id="XP_016491551.1">
    <property type="nucleotide sequence ID" value="XM_016636065.1"/>
</dbReference>
<dbReference type="InterPro" id="IPR043128">
    <property type="entry name" value="Rev_trsase/Diguanyl_cyclase"/>
</dbReference>
<organism evidence="1">
    <name type="scientific">Nicotiana tabacum</name>
    <name type="common">Common tobacco</name>
    <dbReference type="NCBI Taxonomy" id="4097"/>
    <lineage>
        <taxon>Eukaryota</taxon>
        <taxon>Viridiplantae</taxon>
        <taxon>Streptophyta</taxon>
        <taxon>Embryophyta</taxon>
        <taxon>Tracheophyta</taxon>
        <taxon>Spermatophyta</taxon>
        <taxon>Magnoliopsida</taxon>
        <taxon>eudicotyledons</taxon>
        <taxon>Gunneridae</taxon>
        <taxon>Pentapetalae</taxon>
        <taxon>asterids</taxon>
        <taxon>lamiids</taxon>
        <taxon>Solanales</taxon>
        <taxon>Solanaceae</taxon>
        <taxon>Nicotianoideae</taxon>
        <taxon>Nicotianeae</taxon>
        <taxon>Nicotiana</taxon>
    </lineage>
</organism>